<accession>A0A0D7A6C7</accession>
<organism evidence="1 2">
    <name type="scientific">Fistulina hepatica ATCC 64428</name>
    <dbReference type="NCBI Taxonomy" id="1128425"/>
    <lineage>
        <taxon>Eukaryota</taxon>
        <taxon>Fungi</taxon>
        <taxon>Dikarya</taxon>
        <taxon>Basidiomycota</taxon>
        <taxon>Agaricomycotina</taxon>
        <taxon>Agaricomycetes</taxon>
        <taxon>Agaricomycetidae</taxon>
        <taxon>Agaricales</taxon>
        <taxon>Fistulinaceae</taxon>
        <taxon>Fistulina</taxon>
    </lineage>
</organism>
<name>A0A0D7A6C7_9AGAR</name>
<dbReference type="Proteomes" id="UP000054144">
    <property type="component" value="Unassembled WGS sequence"/>
</dbReference>
<dbReference type="EMBL" id="KN882034">
    <property type="protein sequence ID" value="KIY46358.1"/>
    <property type="molecule type" value="Genomic_DNA"/>
</dbReference>
<reference evidence="1 2" key="1">
    <citation type="journal article" date="2015" name="Fungal Genet. Biol.">
        <title>Evolution of novel wood decay mechanisms in Agaricales revealed by the genome sequences of Fistulina hepatica and Cylindrobasidium torrendii.</title>
        <authorList>
            <person name="Floudas D."/>
            <person name="Held B.W."/>
            <person name="Riley R."/>
            <person name="Nagy L.G."/>
            <person name="Koehler G."/>
            <person name="Ransdell A.S."/>
            <person name="Younus H."/>
            <person name="Chow J."/>
            <person name="Chiniquy J."/>
            <person name="Lipzen A."/>
            <person name="Tritt A."/>
            <person name="Sun H."/>
            <person name="Haridas S."/>
            <person name="LaButti K."/>
            <person name="Ohm R.A."/>
            <person name="Kues U."/>
            <person name="Blanchette R.A."/>
            <person name="Grigoriev I.V."/>
            <person name="Minto R.E."/>
            <person name="Hibbett D.S."/>
        </authorList>
    </citation>
    <scope>NUCLEOTIDE SEQUENCE [LARGE SCALE GENOMIC DNA]</scope>
    <source>
        <strain evidence="1 2">ATCC 64428</strain>
    </source>
</reference>
<evidence type="ECO:0000313" key="2">
    <source>
        <dbReference type="Proteomes" id="UP000054144"/>
    </source>
</evidence>
<sequence>MADDESADEDESGGLDGPGGACIFSAPELDRIRECIIDVVLPTWVARPPRNLGEKSHGKLKADNWFILFSVFLPMCLPEIWSSPDWEKRMLLQNFFALVECTNIVCSFTTSVEDADYYLQEYIRYRRSNNLLFPHSRSVPNHHYAMHNGEFLKFWGPLMSVSEFAYEQRNGTFQRVKTNGHLYEIDYTMLQQICRRGRLHALLHPIRHGASQGELRNAVDGLLADDAAGKSTGVNNRRAQLLPMNVYELLLNWLRGTASGTEIRNYRALPHPPNAKVLSPYAVALTHHDFGGRTYTVHQAHGGNSSIVFHTITGLAAGFIESMWKYDLEGQTHCIMLVRTHKQLSPQDQEKSPYAAKSKLHMMLFYAAPSEEYLLIAPSDVVSHTAYRERPPGTFGIDQRTLVVHNLDRGRSGLRY</sequence>
<keyword evidence="2" id="KW-1185">Reference proteome</keyword>
<protein>
    <submittedName>
        <fullName evidence="1">Uncharacterized protein</fullName>
    </submittedName>
</protein>
<gene>
    <name evidence="1" type="ORF">FISHEDRAFT_47383</name>
</gene>
<dbReference type="OrthoDB" id="3247418at2759"/>
<proteinExistence type="predicted"/>
<dbReference type="AlphaFoldDB" id="A0A0D7A6C7"/>
<evidence type="ECO:0000313" key="1">
    <source>
        <dbReference type="EMBL" id="KIY46358.1"/>
    </source>
</evidence>